<dbReference type="EMBL" id="CP000360">
    <property type="protein sequence ID" value="ABF42160.1"/>
    <property type="molecule type" value="Genomic_DNA"/>
</dbReference>
<organism evidence="1 2">
    <name type="scientific">Koribacter versatilis (strain Ellin345)</name>
    <dbReference type="NCBI Taxonomy" id="204669"/>
    <lineage>
        <taxon>Bacteria</taxon>
        <taxon>Pseudomonadati</taxon>
        <taxon>Acidobacteriota</taxon>
        <taxon>Terriglobia</taxon>
        <taxon>Terriglobales</taxon>
        <taxon>Candidatus Korobacteraceae</taxon>
        <taxon>Candidatus Korobacter</taxon>
    </lineage>
</organism>
<keyword evidence="2" id="KW-1185">Reference proteome</keyword>
<dbReference type="Proteomes" id="UP000002432">
    <property type="component" value="Chromosome"/>
</dbReference>
<gene>
    <name evidence="1" type="ordered locus">Acid345_3159</name>
</gene>
<dbReference type="RefSeq" id="WP_011523959.1">
    <property type="nucleotide sequence ID" value="NC_008009.1"/>
</dbReference>
<dbReference type="STRING" id="204669.Acid345_3159"/>
<evidence type="ECO:0000313" key="1">
    <source>
        <dbReference type="EMBL" id="ABF42160.1"/>
    </source>
</evidence>
<evidence type="ECO:0000313" key="2">
    <source>
        <dbReference type="Proteomes" id="UP000002432"/>
    </source>
</evidence>
<dbReference type="eggNOG" id="ENOG50336A7">
    <property type="taxonomic scope" value="Bacteria"/>
</dbReference>
<dbReference type="OrthoDB" id="119807at2"/>
<proteinExistence type="predicted"/>
<dbReference type="HOGENOM" id="CLU_1265453_0_0_0"/>
<dbReference type="EnsemblBacteria" id="ABF42160">
    <property type="protein sequence ID" value="ABF42160"/>
    <property type="gene ID" value="Acid345_3159"/>
</dbReference>
<dbReference type="KEGG" id="aba:Acid345_3159"/>
<sequence length="222" mass="23620">MPVFGPTGVVIQGLTSVAYPLAMPALPGRASISIKMHDVVGVTRSPFTSSTQSFEWPGEFLQFSCSLIPCYKETARAWIAFLAALRGRSGSFLCGDSSMKFPQGDLAGASPEVNGSNAAGSKVLAIKNLTAGTAKTLRSGDWLQVGSGLTQRLYLNLMDVDADGSGEATLNIYPRLREALTDGTAIVTNVPQGVFRLSSNDRQVDVDNALIHGIKFDAEEYL</sequence>
<accession>Q1ILU0</accession>
<name>Q1ILU0_KORVE</name>
<dbReference type="AlphaFoldDB" id="Q1ILU0"/>
<reference evidence="1 2" key="1">
    <citation type="journal article" date="2009" name="Appl. Environ. Microbiol.">
        <title>Three genomes from the phylum Acidobacteria provide insight into the lifestyles of these microorganisms in soils.</title>
        <authorList>
            <person name="Ward N.L."/>
            <person name="Challacombe J.F."/>
            <person name="Janssen P.H."/>
            <person name="Henrissat B."/>
            <person name="Coutinho P.M."/>
            <person name="Wu M."/>
            <person name="Xie G."/>
            <person name="Haft D.H."/>
            <person name="Sait M."/>
            <person name="Badger J."/>
            <person name="Barabote R.D."/>
            <person name="Bradley B."/>
            <person name="Brettin T.S."/>
            <person name="Brinkac L.M."/>
            <person name="Bruce D."/>
            <person name="Creasy T."/>
            <person name="Daugherty S.C."/>
            <person name="Davidsen T.M."/>
            <person name="DeBoy R.T."/>
            <person name="Detter J.C."/>
            <person name="Dodson R.J."/>
            <person name="Durkin A.S."/>
            <person name="Ganapathy A."/>
            <person name="Gwinn-Giglio M."/>
            <person name="Han C.S."/>
            <person name="Khouri H."/>
            <person name="Kiss H."/>
            <person name="Kothari S.P."/>
            <person name="Madupu R."/>
            <person name="Nelson K.E."/>
            <person name="Nelson W.C."/>
            <person name="Paulsen I."/>
            <person name="Penn K."/>
            <person name="Ren Q."/>
            <person name="Rosovitz M.J."/>
            <person name="Selengut J.D."/>
            <person name="Shrivastava S."/>
            <person name="Sullivan S.A."/>
            <person name="Tapia R."/>
            <person name="Thompson L.S."/>
            <person name="Watkins K.L."/>
            <person name="Yang Q."/>
            <person name="Yu C."/>
            <person name="Zafar N."/>
            <person name="Zhou L."/>
            <person name="Kuske C.R."/>
        </authorList>
    </citation>
    <scope>NUCLEOTIDE SEQUENCE [LARGE SCALE GENOMIC DNA]</scope>
    <source>
        <strain evidence="1 2">Ellin345</strain>
    </source>
</reference>
<protein>
    <submittedName>
        <fullName evidence="1">Uncharacterized protein</fullName>
    </submittedName>
</protein>